<dbReference type="Proteomes" id="UP000199150">
    <property type="component" value="Unassembled WGS sequence"/>
</dbReference>
<name>A0A1G4PRK4_9CAUL</name>
<dbReference type="EMBL" id="FMTS01000001">
    <property type="protein sequence ID" value="SCW34887.1"/>
    <property type="molecule type" value="Genomic_DNA"/>
</dbReference>
<accession>A0A1G4PRK4</accession>
<keyword evidence="2" id="KW-1185">Reference proteome</keyword>
<evidence type="ECO:0000313" key="2">
    <source>
        <dbReference type="Proteomes" id="UP000199150"/>
    </source>
</evidence>
<dbReference type="RefSeq" id="WP_090643493.1">
    <property type="nucleotide sequence ID" value="NZ_CBCRYE010000001.1"/>
</dbReference>
<evidence type="ECO:0000313" key="1">
    <source>
        <dbReference type="EMBL" id="SCW34887.1"/>
    </source>
</evidence>
<protein>
    <submittedName>
        <fullName evidence="1">Uncharacterized protein</fullName>
    </submittedName>
</protein>
<sequence length="86" mass="9918">MAETTYHIFDNNTGEEIYLSNDFRFQSTPQPEHRINDENMRDRFGGPAIVNRVETAADGSINLYVDGSEERLNADNQDTDQSYRRS</sequence>
<gene>
    <name evidence="1" type="ORF">SAMN02927928_0603</name>
</gene>
<dbReference type="AlphaFoldDB" id="A0A1G4PRK4"/>
<reference evidence="2" key="1">
    <citation type="submission" date="2016-10" db="EMBL/GenBank/DDBJ databases">
        <authorList>
            <person name="Varghese N."/>
            <person name="Submissions S."/>
        </authorList>
    </citation>
    <scope>NUCLEOTIDE SEQUENCE [LARGE SCALE GENOMIC DNA]</scope>
    <source>
        <strain evidence="2">CGMCC 1.3431</strain>
    </source>
</reference>
<proteinExistence type="predicted"/>
<organism evidence="1 2">
    <name type="scientific">Asticcacaulis taihuensis</name>
    <dbReference type="NCBI Taxonomy" id="260084"/>
    <lineage>
        <taxon>Bacteria</taxon>
        <taxon>Pseudomonadati</taxon>
        <taxon>Pseudomonadota</taxon>
        <taxon>Alphaproteobacteria</taxon>
        <taxon>Caulobacterales</taxon>
        <taxon>Caulobacteraceae</taxon>
        <taxon>Asticcacaulis</taxon>
    </lineage>
</organism>
<dbReference type="OrthoDB" id="7173499at2"/>